<evidence type="ECO:0000313" key="1">
    <source>
        <dbReference type="EMBL" id="KAL2634437.1"/>
    </source>
</evidence>
<accession>A0ABD1YXJ7</accession>
<dbReference type="SUPFAM" id="SSF57938">
    <property type="entry name" value="DnaJ/Hsp40 cysteine-rich domain"/>
    <property type="match status" value="1"/>
</dbReference>
<proteinExistence type="predicted"/>
<dbReference type="Proteomes" id="UP001605036">
    <property type="component" value="Unassembled WGS sequence"/>
</dbReference>
<evidence type="ECO:0000313" key="2">
    <source>
        <dbReference type="Proteomes" id="UP001605036"/>
    </source>
</evidence>
<dbReference type="PANTHER" id="PTHR15852:SF66">
    <property type="entry name" value="OS09G0423700 PROTEIN"/>
    <property type="match status" value="1"/>
</dbReference>
<name>A0ABD1YXJ7_9MARC</name>
<reference evidence="1 2" key="1">
    <citation type="submission" date="2024-09" db="EMBL/GenBank/DDBJ databases">
        <title>Chromosome-scale assembly of Riccia fluitans.</title>
        <authorList>
            <person name="Paukszto L."/>
            <person name="Sawicki J."/>
            <person name="Karawczyk K."/>
            <person name="Piernik-Szablinska J."/>
            <person name="Szczecinska M."/>
            <person name="Mazdziarz M."/>
        </authorList>
    </citation>
    <scope>NUCLEOTIDE SEQUENCE [LARGE SCALE GENOMIC DNA]</scope>
    <source>
        <strain evidence="1">Rf_01</strain>
        <tissue evidence="1">Aerial parts of the thallus</tissue>
    </source>
</reference>
<dbReference type="PANTHER" id="PTHR15852">
    <property type="entry name" value="PLASTID TRANSCRIPTIONALLY ACTIVE PROTEIN"/>
    <property type="match status" value="1"/>
</dbReference>
<protein>
    <submittedName>
        <fullName evidence="1">Uncharacterized protein</fullName>
    </submittedName>
</protein>
<gene>
    <name evidence="1" type="ORF">R1flu_005916</name>
</gene>
<comment type="caution">
    <text evidence="1">The sequence shown here is derived from an EMBL/GenBank/DDBJ whole genome shotgun (WGS) entry which is preliminary data.</text>
</comment>
<keyword evidence="2" id="KW-1185">Reference proteome</keyword>
<dbReference type="AlphaFoldDB" id="A0ABD1YXJ7"/>
<dbReference type="EMBL" id="JBHFFA010000003">
    <property type="protein sequence ID" value="KAL2634437.1"/>
    <property type="molecule type" value="Genomic_DNA"/>
</dbReference>
<dbReference type="InterPro" id="IPR036410">
    <property type="entry name" value="HSP_DnaJ_Cys-rich_dom_sf"/>
</dbReference>
<sequence>MTPGMAAIAGPKCCALPLHAGRVHPSTGLRVNICSSGVKFSGIACSTRTKKLQVQALILQPSDGAQENVNDFVKRMEQTWLISKQPRPVKCKVCEASGRLNCPWCQGTGFFMIGDKMLCEVPSRNTLCKVCFGEGTIPCDDCKGTGFRAKWLGDPAPKKQP</sequence>
<organism evidence="1 2">
    <name type="scientific">Riccia fluitans</name>
    <dbReference type="NCBI Taxonomy" id="41844"/>
    <lineage>
        <taxon>Eukaryota</taxon>
        <taxon>Viridiplantae</taxon>
        <taxon>Streptophyta</taxon>
        <taxon>Embryophyta</taxon>
        <taxon>Marchantiophyta</taxon>
        <taxon>Marchantiopsida</taxon>
        <taxon>Marchantiidae</taxon>
        <taxon>Marchantiales</taxon>
        <taxon>Ricciaceae</taxon>
        <taxon>Riccia</taxon>
    </lineage>
</organism>
<dbReference type="Gene3D" id="2.10.230.10">
    <property type="entry name" value="Heat shock protein DnaJ, cysteine-rich domain"/>
    <property type="match status" value="1"/>
</dbReference>